<evidence type="ECO:0000313" key="1">
    <source>
        <dbReference type="EMBL" id="KNZ47276.1"/>
    </source>
</evidence>
<evidence type="ECO:0000313" key="2">
    <source>
        <dbReference type="Proteomes" id="UP000037035"/>
    </source>
</evidence>
<dbReference type="EMBL" id="LAVV01011895">
    <property type="protein sequence ID" value="KNZ47276.1"/>
    <property type="molecule type" value="Genomic_DNA"/>
</dbReference>
<name>A0A0L6UFH1_9BASI</name>
<comment type="caution">
    <text evidence="1">The sequence shown here is derived from an EMBL/GenBank/DDBJ whole genome shotgun (WGS) entry which is preliminary data.</text>
</comment>
<proteinExistence type="predicted"/>
<protein>
    <recommendedName>
        <fullName evidence="3">DUF659 domain-containing protein</fullName>
    </recommendedName>
</protein>
<gene>
    <name evidence="1" type="ORF">VP01_6559g2</name>
</gene>
<dbReference type="AlphaFoldDB" id="A0A0L6UFH1"/>
<reference evidence="1 2" key="1">
    <citation type="submission" date="2015-08" db="EMBL/GenBank/DDBJ databases">
        <title>Next Generation Sequencing and Analysis of the Genome of Puccinia sorghi L Schw, the Causal Agent of Maize Common Rust.</title>
        <authorList>
            <person name="Rochi L."/>
            <person name="Burguener G."/>
            <person name="Darino M."/>
            <person name="Turjanski A."/>
            <person name="Kreff E."/>
            <person name="Dieguez M.J."/>
            <person name="Sacco F."/>
        </authorList>
    </citation>
    <scope>NUCLEOTIDE SEQUENCE [LARGE SCALE GENOMIC DNA]</scope>
    <source>
        <strain evidence="1 2">RO10H11247</strain>
    </source>
</reference>
<sequence length="81" mass="9423">MALKVAKRKYFLDVLDLHSQQHTANKILLVIKGLLKSKQVKWRQKFTVVTDSPSTMIKLNVSFPYNFLEILVLICYSPSRE</sequence>
<dbReference type="Proteomes" id="UP000037035">
    <property type="component" value="Unassembled WGS sequence"/>
</dbReference>
<accession>A0A0L6UFH1</accession>
<dbReference type="VEuPathDB" id="FungiDB:VP01_6559g2"/>
<dbReference type="STRING" id="27349.A0A0L6UFH1"/>
<evidence type="ECO:0008006" key="3">
    <source>
        <dbReference type="Google" id="ProtNLM"/>
    </source>
</evidence>
<organism evidence="1 2">
    <name type="scientific">Puccinia sorghi</name>
    <dbReference type="NCBI Taxonomy" id="27349"/>
    <lineage>
        <taxon>Eukaryota</taxon>
        <taxon>Fungi</taxon>
        <taxon>Dikarya</taxon>
        <taxon>Basidiomycota</taxon>
        <taxon>Pucciniomycotina</taxon>
        <taxon>Pucciniomycetes</taxon>
        <taxon>Pucciniales</taxon>
        <taxon>Pucciniaceae</taxon>
        <taxon>Puccinia</taxon>
    </lineage>
</organism>
<dbReference type="OrthoDB" id="2504957at2759"/>
<keyword evidence="2" id="KW-1185">Reference proteome</keyword>